<dbReference type="Pfam" id="PF07195">
    <property type="entry name" value="FliD_C"/>
    <property type="match status" value="1"/>
</dbReference>
<dbReference type="InterPro" id="IPR040026">
    <property type="entry name" value="FliD"/>
</dbReference>
<proteinExistence type="inferred from homology"/>
<dbReference type="PANTHER" id="PTHR30288:SF0">
    <property type="entry name" value="FLAGELLAR HOOK-ASSOCIATED PROTEIN 2"/>
    <property type="match status" value="1"/>
</dbReference>
<sequence>MILGATGSTNSGSGFNAIDYSHIAGLASGIDTDSMVKAMMQAESIPLNRLMQQKQLWQWKQDDYRQVNSALLDFRTNELFSMKLQSTFLAKTVSSSDTSVVTATAAATSPAASYSVSVSQLAQGVTVASATALTAAGKPQLNPNAPLNQLSTATGWSPGAGPHQVTINGETVTFDPATDTLNTLLAKISSDPKTGVTAFYDAVQDKVVFQTTATGSGAKISVSGDNDNLFAGLFHLNPAGNVASVNAIGTLTKDASLRINGVSFNFSAGQTLSDIVTAINGQTAVTGVQAQDDGSGHLKLLPVNGGAAGPTLYSPISVEVVSDPGNAFGGFQGVSANAAKDAIYTVNGYTSYSATNTVVYNGVTMTLKGVSAKDANGNPVSSSLVVTTDVDTVVKAIEGFVDKYNSLMKTMNDLYHEKRNYDYPPLTDDQKSQMTQDQITKWETMAKSGMLSSDPLLGNVIDSLRGIAGSVLQGQAPSTVNGQTVTLNSLASIGITTGDWWEYGQLHVNEDQLRAAVQADPQAVMRLFTNPTSSVTDTSSPGAGIAAKLYNAVNTAIDQISQEAGSASDLVDNSWIGQQVREIDTQAAEMQQQLDQKRQYYYQQFTAMEQALSQLNSQAGFFQSMMAGH</sequence>
<dbReference type="InterPro" id="IPR010809">
    <property type="entry name" value="FliD_C"/>
</dbReference>
<dbReference type="Pfam" id="PF02465">
    <property type="entry name" value="FliD_N"/>
    <property type="match status" value="1"/>
</dbReference>
<keyword evidence="4 5" id="KW-0975">Bacterial flagellum</keyword>
<evidence type="ECO:0000256" key="4">
    <source>
        <dbReference type="ARBA" id="ARBA00023143"/>
    </source>
</evidence>
<dbReference type="Proteomes" id="UP000231932">
    <property type="component" value="Chromosome"/>
</dbReference>
<dbReference type="GO" id="GO:0009421">
    <property type="term" value="C:bacterial-type flagellum filament cap"/>
    <property type="evidence" value="ECO:0007669"/>
    <property type="project" value="InterPro"/>
</dbReference>
<evidence type="ECO:0000313" key="8">
    <source>
        <dbReference type="EMBL" id="ATY85935.1"/>
    </source>
</evidence>
<reference evidence="9" key="1">
    <citation type="submission" date="2017-11" db="EMBL/GenBank/DDBJ databases">
        <title>Complete Genome Sequence of Kyrpidia sp. Strain EA-1, a thermophilic, hydrogen-oxidizing Bacterium, isolated from the Azores.</title>
        <authorList>
            <person name="Reiner J.E."/>
            <person name="Lapp C.J."/>
            <person name="Bunk B."/>
            <person name="Gescher J."/>
        </authorList>
    </citation>
    <scope>NUCLEOTIDE SEQUENCE [LARGE SCALE GENOMIC DNA]</scope>
    <source>
        <strain evidence="9">EA-1</strain>
    </source>
</reference>
<keyword evidence="5" id="KW-0964">Secreted</keyword>
<evidence type="ECO:0000256" key="3">
    <source>
        <dbReference type="ARBA" id="ARBA00023054"/>
    </source>
</evidence>
<evidence type="ECO:0000259" key="7">
    <source>
        <dbReference type="Pfam" id="PF07195"/>
    </source>
</evidence>
<evidence type="ECO:0000259" key="6">
    <source>
        <dbReference type="Pfam" id="PF02465"/>
    </source>
</evidence>
<name>A0A2K8N9Y9_9BACL</name>
<accession>A0A2K8N9Y9</accession>
<comment type="function">
    <text evidence="5">Required for morphogenesis and for the elongation of the flagellar filament by facilitating polymerization of the flagellin monomers at the tip of growing filament. Forms a capping structure, which prevents flagellin subunits (transported through the central channel of the flagellum) from leaking out without polymerization at the distal end.</text>
</comment>
<evidence type="ECO:0000256" key="2">
    <source>
        <dbReference type="ARBA" id="ARBA00011255"/>
    </source>
</evidence>
<dbReference type="InterPro" id="IPR003481">
    <property type="entry name" value="FliD_N"/>
</dbReference>
<dbReference type="EMBL" id="CP024955">
    <property type="protein sequence ID" value="ATY85935.1"/>
    <property type="molecule type" value="Genomic_DNA"/>
</dbReference>
<feature type="domain" description="Flagellar hook-associated protein 2 N-terminal" evidence="6">
    <location>
        <begin position="28"/>
        <end position="123"/>
    </location>
</feature>
<organism evidence="8 9">
    <name type="scientific">Kyrpidia spormannii</name>
    <dbReference type="NCBI Taxonomy" id="2055160"/>
    <lineage>
        <taxon>Bacteria</taxon>
        <taxon>Bacillati</taxon>
        <taxon>Bacillota</taxon>
        <taxon>Bacilli</taxon>
        <taxon>Bacillales</taxon>
        <taxon>Alicyclobacillaceae</taxon>
        <taxon>Kyrpidia</taxon>
    </lineage>
</organism>
<protein>
    <recommendedName>
        <fullName evidence="5">Flagellar hook-associated protein 2</fullName>
        <shortName evidence="5">HAP2</shortName>
    </recommendedName>
    <alternativeName>
        <fullName evidence="5">Flagellar cap protein</fullName>
    </alternativeName>
</protein>
<dbReference type="KEGG" id="kyr:CVV65_14220"/>
<comment type="subunit">
    <text evidence="2 5">Homopentamer.</text>
</comment>
<evidence type="ECO:0000256" key="5">
    <source>
        <dbReference type="RuleBase" id="RU362066"/>
    </source>
</evidence>
<dbReference type="GO" id="GO:0071973">
    <property type="term" value="P:bacterial-type flagellum-dependent cell motility"/>
    <property type="evidence" value="ECO:0007669"/>
    <property type="project" value="TreeGrafter"/>
</dbReference>
<gene>
    <name evidence="8" type="ORF">CVV65_14220</name>
</gene>
<evidence type="ECO:0000313" key="9">
    <source>
        <dbReference type="Proteomes" id="UP000231932"/>
    </source>
</evidence>
<dbReference type="GO" id="GO:0007155">
    <property type="term" value="P:cell adhesion"/>
    <property type="evidence" value="ECO:0007669"/>
    <property type="project" value="InterPro"/>
</dbReference>
<dbReference type="RefSeq" id="WP_100668688.1">
    <property type="nucleotide sequence ID" value="NZ_CP024955.1"/>
</dbReference>
<dbReference type="PANTHER" id="PTHR30288">
    <property type="entry name" value="FLAGELLAR CAP/ASSEMBLY PROTEIN FLID"/>
    <property type="match status" value="1"/>
</dbReference>
<dbReference type="GO" id="GO:0009424">
    <property type="term" value="C:bacterial-type flagellum hook"/>
    <property type="evidence" value="ECO:0007669"/>
    <property type="project" value="UniProtKB-UniRule"/>
</dbReference>
<comment type="subcellular location">
    <subcellularLocation>
        <location evidence="5">Secreted</location>
    </subcellularLocation>
    <subcellularLocation>
        <location evidence="5">Bacterial flagellum</location>
    </subcellularLocation>
</comment>
<keyword evidence="3" id="KW-0175">Coiled coil</keyword>
<dbReference type="Pfam" id="PF07196">
    <property type="entry name" value="Flagellin_IN"/>
    <property type="match status" value="1"/>
</dbReference>
<evidence type="ECO:0000256" key="1">
    <source>
        <dbReference type="ARBA" id="ARBA00009764"/>
    </source>
</evidence>
<dbReference type="Gene3D" id="3.30.70.2120">
    <property type="match status" value="1"/>
</dbReference>
<dbReference type="AlphaFoldDB" id="A0A2K8N9Y9"/>
<comment type="similarity">
    <text evidence="1 5">Belongs to the FliD family.</text>
</comment>
<keyword evidence="9" id="KW-1185">Reference proteome</keyword>
<dbReference type="GO" id="GO:0005576">
    <property type="term" value="C:extracellular region"/>
    <property type="evidence" value="ECO:0007669"/>
    <property type="project" value="UniProtKB-SubCell"/>
</dbReference>
<dbReference type="OrthoDB" id="9776025at2"/>
<feature type="domain" description="Flagellar hook-associated protein 2 C-terminal" evidence="7">
    <location>
        <begin position="339"/>
        <end position="617"/>
    </location>
</feature>
<dbReference type="InterPro" id="IPR010810">
    <property type="entry name" value="Flagellin_hook_IN_motif"/>
</dbReference>